<proteinExistence type="predicted"/>
<dbReference type="Proteomes" id="UP000887458">
    <property type="component" value="Unassembled WGS sequence"/>
</dbReference>
<keyword evidence="2" id="KW-1185">Reference proteome</keyword>
<comment type="caution">
    <text evidence="1">The sequence shown here is derived from an EMBL/GenBank/DDBJ whole genome shotgun (WGS) entry which is preliminary data.</text>
</comment>
<reference evidence="1 2" key="1">
    <citation type="journal article" date="2018" name="J. Allergy Clin. Immunol.">
        <title>High-quality assembly of Dermatophagoides pteronyssinus genome and transcriptome reveals a wide range of novel allergens.</title>
        <authorList>
            <person name="Liu X.Y."/>
            <person name="Yang K.Y."/>
            <person name="Wang M.Q."/>
            <person name="Kwok J.S."/>
            <person name="Zeng X."/>
            <person name="Yang Z."/>
            <person name="Xiao X.J."/>
            <person name="Lau C.P."/>
            <person name="Li Y."/>
            <person name="Huang Z.M."/>
            <person name="Ba J.G."/>
            <person name="Yim A.K."/>
            <person name="Ouyang C.Y."/>
            <person name="Ngai S.M."/>
            <person name="Chan T.F."/>
            <person name="Leung E.L."/>
            <person name="Liu L."/>
            <person name="Liu Z.G."/>
            <person name="Tsui S.K."/>
        </authorList>
    </citation>
    <scope>NUCLEOTIDE SEQUENCE [LARGE SCALE GENOMIC DNA]</scope>
    <source>
        <strain evidence="1">Derp</strain>
    </source>
</reference>
<protein>
    <submittedName>
        <fullName evidence="1">Uncharacterized protein</fullName>
    </submittedName>
</protein>
<evidence type="ECO:0000313" key="2">
    <source>
        <dbReference type="Proteomes" id="UP000887458"/>
    </source>
</evidence>
<dbReference type="EMBL" id="NJHN03000059">
    <property type="protein sequence ID" value="KAH9419405.1"/>
    <property type="molecule type" value="Genomic_DNA"/>
</dbReference>
<accession>A0ABQ8J9Y9</accession>
<organism evidence="1 2">
    <name type="scientific">Dermatophagoides pteronyssinus</name>
    <name type="common">European house dust mite</name>
    <dbReference type="NCBI Taxonomy" id="6956"/>
    <lineage>
        <taxon>Eukaryota</taxon>
        <taxon>Metazoa</taxon>
        <taxon>Ecdysozoa</taxon>
        <taxon>Arthropoda</taxon>
        <taxon>Chelicerata</taxon>
        <taxon>Arachnida</taxon>
        <taxon>Acari</taxon>
        <taxon>Acariformes</taxon>
        <taxon>Sarcoptiformes</taxon>
        <taxon>Astigmata</taxon>
        <taxon>Psoroptidia</taxon>
        <taxon>Analgoidea</taxon>
        <taxon>Pyroglyphidae</taxon>
        <taxon>Dermatophagoidinae</taxon>
        <taxon>Dermatophagoides</taxon>
    </lineage>
</organism>
<evidence type="ECO:0000313" key="1">
    <source>
        <dbReference type="EMBL" id="KAH9419405.1"/>
    </source>
</evidence>
<name>A0ABQ8J9Y9_DERPT</name>
<sequence>MIKFTNQMMMYQTNSSPAPLRIGRIPLKVPVIKGRVPYVTFTSTSNGQQIYSSLTDSAAASASTSLRLPHQQQQTMQNHQHNHYHHHHHRQHQHIKLIRKDQYCYKTTTTTTTMLFQQQNYQI</sequence>
<gene>
    <name evidence="1" type="ORF">DERP_010617</name>
</gene>
<reference evidence="1 2" key="2">
    <citation type="journal article" date="2022" name="Mol. Biol. Evol.">
        <title>Comparative Genomics Reveals Insights into the Divergent Evolution of Astigmatic Mites and Household Pest Adaptations.</title>
        <authorList>
            <person name="Xiong Q."/>
            <person name="Wan A.T."/>
            <person name="Liu X."/>
            <person name="Fung C.S."/>
            <person name="Xiao X."/>
            <person name="Malainual N."/>
            <person name="Hou J."/>
            <person name="Wang L."/>
            <person name="Wang M."/>
            <person name="Yang K.Y."/>
            <person name="Cui Y."/>
            <person name="Leung E.L."/>
            <person name="Nong W."/>
            <person name="Shin S.K."/>
            <person name="Au S.W."/>
            <person name="Jeong K.Y."/>
            <person name="Chew F.T."/>
            <person name="Hui J.H."/>
            <person name="Leung T.F."/>
            <person name="Tungtrongchitr A."/>
            <person name="Zhong N."/>
            <person name="Liu Z."/>
            <person name="Tsui S.K."/>
        </authorList>
    </citation>
    <scope>NUCLEOTIDE SEQUENCE [LARGE SCALE GENOMIC DNA]</scope>
    <source>
        <strain evidence="1">Derp</strain>
    </source>
</reference>